<keyword evidence="1" id="KW-0862">Zinc</keyword>
<feature type="domain" description="SWIM-type" evidence="3">
    <location>
        <begin position="323"/>
        <end position="354"/>
    </location>
</feature>
<name>A0AAV6FWH5_9TELE</name>
<feature type="region of interest" description="Disordered" evidence="2">
    <location>
        <begin position="396"/>
        <end position="434"/>
    </location>
</feature>
<dbReference type="GO" id="GO:0008270">
    <property type="term" value="F:zinc ion binding"/>
    <property type="evidence" value="ECO:0007669"/>
    <property type="project" value="UniProtKB-KW"/>
</dbReference>
<keyword evidence="1" id="KW-0479">Metal-binding</keyword>
<protein>
    <recommendedName>
        <fullName evidence="3">SWIM-type domain-containing protein</fullName>
    </recommendedName>
</protein>
<evidence type="ECO:0000259" key="3">
    <source>
        <dbReference type="PROSITE" id="PS50966"/>
    </source>
</evidence>
<dbReference type="AlphaFoldDB" id="A0AAV6FWH5"/>
<dbReference type="Pfam" id="PF10551">
    <property type="entry name" value="MULE"/>
    <property type="match status" value="1"/>
</dbReference>
<dbReference type="InterPro" id="IPR018289">
    <property type="entry name" value="MULE_transposase_dom"/>
</dbReference>
<dbReference type="EMBL" id="JADWDJ010000017">
    <property type="protein sequence ID" value="KAG5267193.1"/>
    <property type="molecule type" value="Genomic_DNA"/>
</dbReference>
<dbReference type="PANTHER" id="PTHR35385">
    <property type="entry name" value="PROTEIN B, PUTATIVE-RELATED-RELATED"/>
    <property type="match status" value="1"/>
</dbReference>
<evidence type="ECO:0000313" key="4">
    <source>
        <dbReference type="EMBL" id="KAG5267193.1"/>
    </source>
</evidence>
<dbReference type="PANTHER" id="PTHR35385:SF2">
    <property type="entry name" value="PROTEIN B, PUTATIVE-RELATED"/>
    <property type="match status" value="1"/>
</dbReference>
<dbReference type="Pfam" id="PF04434">
    <property type="entry name" value="SWIM"/>
    <property type="match status" value="1"/>
</dbReference>
<dbReference type="InterPro" id="IPR007527">
    <property type="entry name" value="Znf_SWIM"/>
</dbReference>
<evidence type="ECO:0000256" key="1">
    <source>
        <dbReference type="PROSITE-ProRule" id="PRU00325"/>
    </source>
</evidence>
<accession>A0AAV6FWH5</accession>
<comment type="caution">
    <text evidence="4">The sequence shown here is derived from an EMBL/GenBank/DDBJ whole genome shotgun (WGS) entry which is preliminary data.</text>
</comment>
<proteinExistence type="predicted"/>
<reference evidence="4 5" key="1">
    <citation type="submission" date="2020-10" db="EMBL/GenBank/DDBJ databases">
        <title>Chromosome-scale genome assembly of the Allis shad, Alosa alosa.</title>
        <authorList>
            <person name="Margot Z."/>
            <person name="Christophe K."/>
            <person name="Cabau C."/>
            <person name="Louis A."/>
            <person name="Berthelot C."/>
            <person name="Parey E."/>
            <person name="Roest Crollius H."/>
            <person name="Montfort J."/>
            <person name="Robinson-Rechavi M."/>
            <person name="Bucao C."/>
            <person name="Bouchez O."/>
            <person name="Gislard M."/>
            <person name="Lluch J."/>
            <person name="Milhes M."/>
            <person name="Lampietro C."/>
            <person name="Lopez Roques C."/>
            <person name="Donnadieu C."/>
            <person name="Braasch I."/>
            <person name="Desvignes T."/>
            <person name="Postlethwait J."/>
            <person name="Bobe J."/>
            <person name="Guiguen Y."/>
        </authorList>
    </citation>
    <scope>NUCLEOTIDE SEQUENCE [LARGE SCALE GENOMIC DNA]</scope>
    <source>
        <strain evidence="4">M-15738</strain>
        <tissue evidence="4">Blood</tissue>
    </source>
</reference>
<evidence type="ECO:0000313" key="5">
    <source>
        <dbReference type="Proteomes" id="UP000823561"/>
    </source>
</evidence>
<dbReference type="PROSITE" id="PS50966">
    <property type="entry name" value="ZF_SWIM"/>
    <property type="match status" value="1"/>
</dbReference>
<keyword evidence="5" id="KW-1185">Reference proteome</keyword>
<dbReference type="Proteomes" id="UP000823561">
    <property type="component" value="Chromosome 17"/>
</dbReference>
<organism evidence="4 5">
    <name type="scientific">Alosa alosa</name>
    <name type="common">allis shad</name>
    <dbReference type="NCBI Taxonomy" id="278164"/>
    <lineage>
        <taxon>Eukaryota</taxon>
        <taxon>Metazoa</taxon>
        <taxon>Chordata</taxon>
        <taxon>Craniata</taxon>
        <taxon>Vertebrata</taxon>
        <taxon>Euteleostomi</taxon>
        <taxon>Actinopterygii</taxon>
        <taxon>Neopterygii</taxon>
        <taxon>Teleostei</taxon>
        <taxon>Clupei</taxon>
        <taxon>Clupeiformes</taxon>
        <taxon>Clupeoidei</taxon>
        <taxon>Clupeidae</taxon>
        <taxon>Alosa</taxon>
    </lineage>
</organism>
<sequence length="434" mass="48364">MLCSLQASIDAYNEQQGEVCTQMKQDDNQTIIAICSPLMKRVHALVRHSAEIVFIDSSGSCDRTNSRIFLLLTHSAAGGLPLGVVITTSESQNTITAGLKLLKAILPQEAFFGRGDLGPQVVMTDDCQALRQAILNTYPQTHPILCVFHILQAMWRWLWDAHNGVPKTHCQHLLHLIKQLVYARSPLDLEASYHLAVQDSIASRYPKYTNHLAAVFKRRELWALCLRSHLPTRGNNTNNFVESAMRIVKDQIFYRLKADNITQLVDFIPTRLEAYYNRRLVDVANNRSTKKLPKPKGRVSTDGIVKEDEVNFTVPSASTDATYHVNVSLGTCTCPDGSTGVFCAHQYAVMQAFQMQDNNPFAIATSAARKLFYQIATGKNNVPDNWFMSVEEIPSDADPQKQCGEALSTEGSSADEDTVNCSPDERLVKAHLPK</sequence>
<keyword evidence="1" id="KW-0863">Zinc-finger</keyword>
<gene>
    <name evidence="4" type="ORF">AALO_G00219030</name>
</gene>
<evidence type="ECO:0000256" key="2">
    <source>
        <dbReference type="SAM" id="MobiDB-lite"/>
    </source>
</evidence>